<evidence type="ECO:0000256" key="2">
    <source>
        <dbReference type="SAM" id="MobiDB-lite"/>
    </source>
</evidence>
<dbReference type="Proteomes" id="UP001497522">
    <property type="component" value="Chromosome 2"/>
</dbReference>
<sequence length="252" mass="28948">MMKLQLADGVRESELRRSENEIQRQARVLAQQAPMRERQKKYLKSVEGRKELDQLILSHQLPEFRELEAEPAAPPLEAQIVHQIPARDRLVEQRKAIREQQKMMKRQLNELQDEQKKCHEAAAAERHELDYNRSTGLWRVKEALRRPISSGNQPPSTSSSLSVVTSARHPSPTCTTPARPATSDQKVHKTSQEMVSEISWANQRREMLRREMAQRLREELALKHEDHGTSGNHHVHKSTTVTAAGKHQCSCC</sequence>
<gene>
    <name evidence="3" type="ORF">CSSPJE1EN2_LOCUS14332</name>
</gene>
<keyword evidence="4" id="KW-1185">Reference proteome</keyword>
<feature type="region of interest" description="Disordered" evidence="2">
    <location>
        <begin position="145"/>
        <end position="193"/>
    </location>
</feature>
<evidence type="ECO:0000256" key="1">
    <source>
        <dbReference type="SAM" id="Coils"/>
    </source>
</evidence>
<keyword evidence="1" id="KW-0175">Coiled coil</keyword>
<name>A0ABP1B977_9BRYO</name>
<evidence type="ECO:0000313" key="3">
    <source>
        <dbReference type="EMBL" id="CAK9871674.1"/>
    </source>
</evidence>
<reference evidence="3 4" key="1">
    <citation type="submission" date="2024-03" db="EMBL/GenBank/DDBJ databases">
        <authorList>
            <consortium name="ELIXIR-Norway"/>
            <consortium name="Elixir Norway"/>
        </authorList>
    </citation>
    <scope>NUCLEOTIDE SEQUENCE [LARGE SCALE GENOMIC DNA]</scope>
</reference>
<organism evidence="3 4">
    <name type="scientific">Sphagnum jensenii</name>
    <dbReference type="NCBI Taxonomy" id="128206"/>
    <lineage>
        <taxon>Eukaryota</taxon>
        <taxon>Viridiplantae</taxon>
        <taxon>Streptophyta</taxon>
        <taxon>Embryophyta</taxon>
        <taxon>Bryophyta</taxon>
        <taxon>Sphagnophytina</taxon>
        <taxon>Sphagnopsida</taxon>
        <taxon>Sphagnales</taxon>
        <taxon>Sphagnaceae</taxon>
        <taxon>Sphagnum</taxon>
    </lineage>
</organism>
<feature type="coiled-coil region" evidence="1">
    <location>
        <begin position="87"/>
        <end position="124"/>
    </location>
</feature>
<proteinExistence type="predicted"/>
<feature type="compositionally biased region" description="Low complexity" evidence="2">
    <location>
        <begin position="149"/>
        <end position="166"/>
    </location>
</feature>
<evidence type="ECO:0000313" key="4">
    <source>
        <dbReference type="Proteomes" id="UP001497522"/>
    </source>
</evidence>
<protein>
    <submittedName>
        <fullName evidence="3">Uncharacterized protein</fullName>
    </submittedName>
</protein>
<dbReference type="EMBL" id="OZ023703">
    <property type="protein sequence ID" value="CAK9871674.1"/>
    <property type="molecule type" value="Genomic_DNA"/>
</dbReference>
<accession>A0ABP1B977</accession>